<reference evidence="2 3" key="1">
    <citation type="submission" date="2024-01" db="EMBL/GenBank/DDBJ databases">
        <authorList>
            <person name="Allen C."/>
            <person name="Tagirdzhanova G."/>
        </authorList>
    </citation>
    <scope>NUCLEOTIDE SEQUENCE [LARGE SCALE GENOMIC DNA]</scope>
</reference>
<keyword evidence="3" id="KW-1185">Reference proteome</keyword>
<dbReference type="InterPro" id="IPR007138">
    <property type="entry name" value="ABM_dom"/>
</dbReference>
<dbReference type="Pfam" id="PF03992">
    <property type="entry name" value="ABM"/>
    <property type="match status" value="2"/>
</dbReference>
<comment type="caution">
    <text evidence="2">The sequence shown here is derived from an EMBL/GenBank/DDBJ whole genome shotgun (WGS) entry which is preliminary data.</text>
</comment>
<dbReference type="Gene3D" id="3.30.70.100">
    <property type="match status" value="2"/>
</dbReference>
<protein>
    <recommendedName>
        <fullName evidence="1">ABM domain-containing protein</fullName>
    </recommendedName>
</protein>
<dbReference type="EMBL" id="CAWUHD010000139">
    <property type="protein sequence ID" value="CAK7234855.1"/>
    <property type="molecule type" value="Genomic_DNA"/>
</dbReference>
<evidence type="ECO:0000313" key="3">
    <source>
        <dbReference type="Proteomes" id="UP001642482"/>
    </source>
</evidence>
<dbReference type="SUPFAM" id="SSF54909">
    <property type="entry name" value="Dimeric alpha+beta barrel"/>
    <property type="match status" value="2"/>
</dbReference>
<dbReference type="InterPro" id="IPR011008">
    <property type="entry name" value="Dimeric_a/b-barrel"/>
</dbReference>
<feature type="domain" description="ABM" evidence="1">
    <location>
        <begin position="107"/>
        <end position="158"/>
    </location>
</feature>
<organism evidence="2 3">
    <name type="scientific">Sporothrix eucalyptigena</name>
    <dbReference type="NCBI Taxonomy" id="1812306"/>
    <lineage>
        <taxon>Eukaryota</taxon>
        <taxon>Fungi</taxon>
        <taxon>Dikarya</taxon>
        <taxon>Ascomycota</taxon>
        <taxon>Pezizomycotina</taxon>
        <taxon>Sordariomycetes</taxon>
        <taxon>Sordariomycetidae</taxon>
        <taxon>Ophiostomatales</taxon>
        <taxon>Ophiostomataceae</taxon>
        <taxon>Sporothrix</taxon>
    </lineage>
</organism>
<accession>A0ABP0CTH4</accession>
<dbReference type="Proteomes" id="UP001642482">
    <property type="component" value="Unassembled WGS sequence"/>
</dbReference>
<gene>
    <name evidence="2" type="ORF">SEUCBS140593_009088</name>
</gene>
<proteinExistence type="predicted"/>
<sequence length="557" mass="62412">MDNSRTGFNKQIPGLPPDEQAAFEAMMQSHHAAMLEQQRVMGLRREQQIRAAVAKMVVPAIDGISWRVGPSAGGPEAPEMPILSIVQFALQDDASGCLDDPASIPRQLWRTALEYTNTIPGFESVVWGQSGDDEKTLVCLHQWDNAAAWRIFQRSMGVTAMLPFIDPTVKVYNRCAKLTADGLAQLVKDASVLDVLSVTVDTAQISAVEQRCAFEETWNKLVDLRMPGLLQTTHVWLQHDVPAHISPTPEEVAVATRQTTFMVFLAREKAVDNSSVNRIFVEDLCSRWQSILSSTYHVDGETPPTVSQTTVHLVHDVVSAQQGTSGHSQAVIASTHTLASLFDFEIPRRCSPAITSMTHMEHISHSLNMFHDTIRDARQGRRLFPGPRGYFVAQGELFDGRQVANYTKPFSSEGPWVHVDVAWLRVKRGTLPRKFLLLFQRLADDVSSMAGFVEARWAREVDRDSHVAVLTVWEDQTACHDALPAYRRHLDDFVVSSTGLVSSAHEYQALTLEKPRFPGHTWLECKGQEFLEFTDFHVSPGVLEERLFNHAYQRFTS</sequence>
<feature type="domain" description="ABM" evidence="1">
    <location>
        <begin position="424"/>
        <end position="479"/>
    </location>
</feature>
<evidence type="ECO:0000259" key="1">
    <source>
        <dbReference type="Pfam" id="PF03992"/>
    </source>
</evidence>
<name>A0ABP0CTH4_9PEZI</name>
<evidence type="ECO:0000313" key="2">
    <source>
        <dbReference type="EMBL" id="CAK7234855.1"/>
    </source>
</evidence>